<dbReference type="InterPro" id="IPR041678">
    <property type="entry name" value="TetR_C_16"/>
</dbReference>
<dbReference type="PANTHER" id="PTHR30055">
    <property type="entry name" value="HTH-TYPE TRANSCRIPTIONAL REGULATOR RUTR"/>
    <property type="match status" value="1"/>
</dbReference>
<dbReference type="InterPro" id="IPR050109">
    <property type="entry name" value="HTH-type_TetR-like_transc_reg"/>
</dbReference>
<dbReference type="PROSITE" id="PS50977">
    <property type="entry name" value="HTH_TETR_2"/>
    <property type="match status" value="1"/>
</dbReference>
<sequence length="210" mass="22131">MADPKTAADAPGVRRRGPGRPPGRRGDASQTRTGILEAARTEFAARGYAGASVRAIARGAGVDPALVHHYFGSKDRVFIAAMDLPLDPETLVGTVFAHGVEEAGGRLAESFVALWEHPDTGTRLLAILRTVVLEGGSNPAFREFVGAELTARLAERIGGPDAALRANLCVSQILGVALTRYVVCLEPIASTPGAELVRRLGPILQRHLNG</sequence>
<dbReference type="GO" id="GO:0003700">
    <property type="term" value="F:DNA-binding transcription factor activity"/>
    <property type="evidence" value="ECO:0007669"/>
    <property type="project" value="TreeGrafter"/>
</dbReference>
<feature type="region of interest" description="Disordered" evidence="3">
    <location>
        <begin position="1"/>
        <end position="32"/>
    </location>
</feature>
<dbReference type="AlphaFoldDB" id="A0A1T3P0D1"/>
<dbReference type="Pfam" id="PF17920">
    <property type="entry name" value="TetR_C_16"/>
    <property type="match status" value="1"/>
</dbReference>
<name>A0A1T3P0D1_9ACTN</name>
<reference evidence="5 6" key="1">
    <citation type="submission" date="2017-03" db="EMBL/GenBank/DDBJ databases">
        <title>Draft genome sequence of Streptomyces scabrisporus NF3, endophyte isolated from Amphipterygium adstringens.</title>
        <authorList>
            <person name="Vazquez M."/>
            <person name="Ceapa C.D."/>
            <person name="Rodriguez Luna D."/>
            <person name="Sanchez Esquivel S."/>
        </authorList>
    </citation>
    <scope>NUCLEOTIDE SEQUENCE [LARGE SCALE GENOMIC DNA]</scope>
    <source>
        <strain evidence="5 6">NF3</strain>
    </source>
</reference>
<proteinExistence type="predicted"/>
<evidence type="ECO:0000313" key="5">
    <source>
        <dbReference type="EMBL" id="OPC82340.1"/>
    </source>
</evidence>
<dbReference type="InterPro" id="IPR009057">
    <property type="entry name" value="Homeodomain-like_sf"/>
</dbReference>
<dbReference type="GO" id="GO:0000976">
    <property type="term" value="F:transcription cis-regulatory region binding"/>
    <property type="evidence" value="ECO:0007669"/>
    <property type="project" value="TreeGrafter"/>
</dbReference>
<dbReference type="EMBL" id="MWQN01000001">
    <property type="protein sequence ID" value="OPC82340.1"/>
    <property type="molecule type" value="Genomic_DNA"/>
</dbReference>
<evidence type="ECO:0000259" key="4">
    <source>
        <dbReference type="PROSITE" id="PS50977"/>
    </source>
</evidence>
<feature type="domain" description="HTH tetR-type" evidence="4">
    <location>
        <begin position="29"/>
        <end position="89"/>
    </location>
</feature>
<dbReference type="InterPro" id="IPR001647">
    <property type="entry name" value="HTH_TetR"/>
</dbReference>
<protein>
    <recommendedName>
        <fullName evidence="4">HTH tetR-type domain-containing protein</fullName>
    </recommendedName>
</protein>
<gene>
    <name evidence="5" type="ORF">B4N89_16615</name>
</gene>
<keyword evidence="1 2" id="KW-0238">DNA-binding</keyword>
<accession>A0A1T3P0D1</accession>
<dbReference type="OrthoDB" id="3210235at2"/>
<dbReference type="Proteomes" id="UP000190037">
    <property type="component" value="Unassembled WGS sequence"/>
</dbReference>
<evidence type="ECO:0000256" key="1">
    <source>
        <dbReference type="ARBA" id="ARBA00023125"/>
    </source>
</evidence>
<dbReference type="InterPro" id="IPR036271">
    <property type="entry name" value="Tet_transcr_reg_TetR-rel_C_sf"/>
</dbReference>
<dbReference type="SUPFAM" id="SSF46689">
    <property type="entry name" value="Homeodomain-like"/>
    <property type="match status" value="1"/>
</dbReference>
<dbReference type="Gene3D" id="1.10.357.10">
    <property type="entry name" value="Tetracycline Repressor, domain 2"/>
    <property type="match status" value="1"/>
</dbReference>
<dbReference type="SUPFAM" id="SSF48498">
    <property type="entry name" value="Tetracyclin repressor-like, C-terminal domain"/>
    <property type="match status" value="1"/>
</dbReference>
<feature type="DNA-binding region" description="H-T-H motif" evidence="2">
    <location>
        <begin position="52"/>
        <end position="71"/>
    </location>
</feature>
<dbReference type="Pfam" id="PF00440">
    <property type="entry name" value="TetR_N"/>
    <property type="match status" value="1"/>
</dbReference>
<comment type="caution">
    <text evidence="5">The sequence shown here is derived from an EMBL/GenBank/DDBJ whole genome shotgun (WGS) entry which is preliminary data.</text>
</comment>
<organism evidence="5 6">
    <name type="scientific">Embleya scabrispora</name>
    <dbReference type="NCBI Taxonomy" id="159449"/>
    <lineage>
        <taxon>Bacteria</taxon>
        <taxon>Bacillati</taxon>
        <taxon>Actinomycetota</taxon>
        <taxon>Actinomycetes</taxon>
        <taxon>Kitasatosporales</taxon>
        <taxon>Streptomycetaceae</taxon>
        <taxon>Embleya</taxon>
    </lineage>
</organism>
<evidence type="ECO:0000256" key="2">
    <source>
        <dbReference type="PROSITE-ProRule" id="PRU00335"/>
    </source>
</evidence>
<dbReference type="RefSeq" id="WP_078976609.1">
    <property type="nucleotide sequence ID" value="NZ_MWQN01000001.1"/>
</dbReference>
<dbReference type="PANTHER" id="PTHR30055:SF235">
    <property type="entry name" value="TRANSCRIPTIONAL REGULATORY PROTEIN"/>
    <property type="match status" value="1"/>
</dbReference>
<dbReference type="Gene3D" id="1.10.10.60">
    <property type="entry name" value="Homeodomain-like"/>
    <property type="match status" value="1"/>
</dbReference>
<dbReference type="STRING" id="159449.B4N89_16615"/>
<evidence type="ECO:0000256" key="3">
    <source>
        <dbReference type="SAM" id="MobiDB-lite"/>
    </source>
</evidence>
<dbReference type="PRINTS" id="PR00455">
    <property type="entry name" value="HTHTETR"/>
</dbReference>
<keyword evidence="6" id="KW-1185">Reference proteome</keyword>
<evidence type="ECO:0000313" key="6">
    <source>
        <dbReference type="Proteomes" id="UP000190037"/>
    </source>
</evidence>